<evidence type="ECO:0000313" key="2">
    <source>
        <dbReference type="EMBL" id="KAG0445969.1"/>
    </source>
</evidence>
<proteinExistence type="predicted"/>
<dbReference type="AlphaFoldDB" id="A0A835U208"/>
<dbReference type="Proteomes" id="UP000636800">
    <property type="component" value="Unassembled WGS sequence"/>
</dbReference>
<dbReference type="EMBL" id="JADCNL010000630">
    <property type="protein sequence ID" value="KAG0445958.1"/>
    <property type="molecule type" value="Genomic_DNA"/>
</dbReference>
<accession>A0A835U208</accession>
<evidence type="ECO:0000313" key="3">
    <source>
        <dbReference type="Proteomes" id="UP000636800"/>
    </source>
</evidence>
<gene>
    <name evidence="1" type="ORF">HPP92_029069</name>
    <name evidence="2" type="ORF">HPP92_029080</name>
</gene>
<evidence type="ECO:0000313" key="4">
    <source>
        <dbReference type="Proteomes" id="UP000639772"/>
    </source>
</evidence>
<sequence>MDNNQVESFRRYNAVADLANSCHSRRSFCRRKRSCGVRQNGELKRVRCCLRQLLTTLSSTGYARFAMDEIDDMPMEVSWLIGNDRQGASPSEANSRDGERNNLAAIHWAPHPPAHSMRYVGLPFSYYHPLYSCALVFPLWKLRRSVTAVVGGPANLSSGNAIVFVLLLNPNNHISSAEGLCMGGDS</sequence>
<name>A0A835U208_VANPL</name>
<dbReference type="EMBL" id="JADCNM010000631">
    <property type="protein sequence ID" value="KAG0445969.1"/>
    <property type="molecule type" value="Genomic_DNA"/>
</dbReference>
<comment type="caution">
    <text evidence="1">The sequence shown here is derived from an EMBL/GenBank/DDBJ whole genome shotgun (WGS) entry which is preliminary data.</text>
</comment>
<reference evidence="3 4" key="1">
    <citation type="journal article" date="2020" name="Nat. Food">
        <title>A phased Vanilla planifolia genome enables genetic improvement of flavour and production.</title>
        <authorList>
            <person name="Hasing T."/>
            <person name="Tang H."/>
            <person name="Brym M."/>
            <person name="Khazi F."/>
            <person name="Huang T."/>
            <person name="Chambers A.H."/>
        </authorList>
    </citation>
    <scope>NUCLEOTIDE SEQUENCE [LARGE SCALE GENOMIC DNA]</scope>
    <source>
        <tissue evidence="1">Leaf</tissue>
    </source>
</reference>
<protein>
    <submittedName>
        <fullName evidence="1">Uncharacterized protein</fullName>
    </submittedName>
</protein>
<evidence type="ECO:0000313" key="1">
    <source>
        <dbReference type="EMBL" id="KAG0445958.1"/>
    </source>
</evidence>
<organism evidence="1 3">
    <name type="scientific">Vanilla planifolia</name>
    <name type="common">Vanilla</name>
    <dbReference type="NCBI Taxonomy" id="51239"/>
    <lineage>
        <taxon>Eukaryota</taxon>
        <taxon>Viridiplantae</taxon>
        <taxon>Streptophyta</taxon>
        <taxon>Embryophyta</taxon>
        <taxon>Tracheophyta</taxon>
        <taxon>Spermatophyta</taxon>
        <taxon>Magnoliopsida</taxon>
        <taxon>Liliopsida</taxon>
        <taxon>Asparagales</taxon>
        <taxon>Orchidaceae</taxon>
        <taxon>Vanilloideae</taxon>
        <taxon>Vanilleae</taxon>
        <taxon>Vanilla</taxon>
    </lineage>
</organism>
<keyword evidence="3" id="KW-1185">Reference proteome</keyword>
<dbReference type="Proteomes" id="UP000639772">
    <property type="component" value="Unassembled WGS sequence"/>
</dbReference>